<gene>
    <name evidence="4" type="primary">rplL</name>
    <name evidence="7" type="ORF">CEN89_223</name>
</gene>
<comment type="function">
    <text evidence="4">Forms part of the ribosomal stalk which helps the ribosome interact with GTP-bound translation factors. Is thus essential for accurate translation.</text>
</comment>
<protein>
    <recommendedName>
        <fullName evidence="4">Large ribosomal subunit protein bL12</fullName>
    </recommendedName>
</protein>
<organism evidence="7 8">
    <name type="scientific">Candidatus Berkelbacteria bacterium Licking1014_7</name>
    <dbReference type="NCBI Taxonomy" id="2017147"/>
    <lineage>
        <taxon>Bacteria</taxon>
        <taxon>Candidatus Berkelbacteria</taxon>
    </lineage>
</organism>
<dbReference type="GO" id="GO:0022625">
    <property type="term" value="C:cytosolic large ribosomal subunit"/>
    <property type="evidence" value="ECO:0007669"/>
    <property type="project" value="TreeGrafter"/>
</dbReference>
<dbReference type="Pfam" id="PF16320">
    <property type="entry name" value="Ribosomal_L12_N"/>
    <property type="match status" value="1"/>
</dbReference>
<evidence type="ECO:0000256" key="3">
    <source>
        <dbReference type="ARBA" id="ARBA00023274"/>
    </source>
</evidence>
<reference evidence="7 8" key="1">
    <citation type="submission" date="2017-07" db="EMBL/GenBank/DDBJ databases">
        <title>Mechanisms for carbon and nitrogen cycling indicate functional differentiation within the Candidate Phyla Radiation.</title>
        <authorList>
            <person name="Danczak R.E."/>
            <person name="Johnston M.D."/>
            <person name="Kenah C."/>
            <person name="Slattery M."/>
            <person name="Wrighton K.C."/>
            <person name="Wilkins M.J."/>
        </authorList>
    </citation>
    <scope>NUCLEOTIDE SEQUENCE [LARGE SCALE GENOMIC DNA]</scope>
    <source>
        <strain evidence="7">Licking1014_7</strain>
    </source>
</reference>
<dbReference type="InterPro" id="IPR008932">
    <property type="entry name" value="Ribosomal_bL12_oligo"/>
</dbReference>
<dbReference type="Pfam" id="PF00542">
    <property type="entry name" value="Ribosomal_L12"/>
    <property type="match status" value="1"/>
</dbReference>
<dbReference type="SUPFAM" id="SSF54736">
    <property type="entry name" value="ClpS-like"/>
    <property type="match status" value="1"/>
</dbReference>
<feature type="domain" description="Large ribosomal subunit protein bL12 C-terminal" evidence="5">
    <location>
        <begin position="98"/>
        <end position="164"/>
    </location>
</feature>
<comment type="similarity">
    <text evidence="1 4">Belongs to the bacterial ribosomal protein bL12 family.</text>
</comment>
<evidence type="ECO:0000256" key="4">
    <source>
        <dbReference type="HAMAP-Rule" id="MF_00368"/>
    </source>
</evidence>
<dbReference type="InterPro" id="IPR014719">
    <property type="entry name" value="Ribosomal_bL12_C/ClpS-like"/>
</dbReference>
<name>A0A554LK19_9BACT</name>
<evidence type="ECO:0000256" key="2">
    <source>
        <dbReference type="ARBA" id="ARBA00022980"/>
    </source>
</evidence>
<dbReference type="InterPro" id="IPR000206">
    <property type="entry name" value="Ribosomal_bL12"/>
</dbReference>
<dbReference type="Proteomes" id="UP000315689">
    <property type="component" value="Unassembled WGS sequence"/>
</dbReference>
<dbReference type="PANTHER" id="PTHR45987:SF4">
    <property type="entry name" value="LARGE RIBOSOMAL SUBUNIT PROTEIN BL12M"/>
    <property type="match status" value="1"/>
</dbReference>
<comment type="subunit">
    <text evidence="4">Homodimer. Part of the ribosomal stalk of the 50S ribosomal subunit. Forms a multimeric L10(L12)X complex, where L10 forms an elongated spine to which 2 to 4 L12 dimers bind in a sequential fashion. Binds GTP-bound translation factors.</text>
</comment>
<evidence type="ECO:0000313" key="7">
    <source>
        <dbReference type="EMBL" id="TSC93213.1"/>
    </source>
</evidence>
<dbReference type="HAMAP" id="MF_00368">
    <property type="entry name" value="Ribosomal_bL12"/>
    <property type="match status" value="1"/>
</dbReference>
<feature type="domain" description="Large ribosomal subunit protein bL12 oligomerization" evidence="6">
    <location>
        <begin position="41"/>
        <end position="83"/>
    </location>
</feature>
<evidence type="ECO:0000259" key="5">
    <source>
        <dbReference type="Pfam" id="PF00542"/>
    </source>
</evidence>
<dbReference type="NCBIfam" id="TIGR00855">
    <property type="entry name" value="L12"/>
    <property type="match status" value="1"/>
</dbReference>
<dbReference type="FunFam" id="3.30.1390.10:FF:000001">
    <property type="entry name" value="50S ribosomal protein L7/L12"/>
    <property type="match status" value="1"/>
</dbReference>
<dbReference type="AlphaFoldDB" id="A0A554LK19"/>
<dbReference type="PANTHER" id="PTHR45987">
    <property type="entry name" value="39S RIBOSOMAL PROTEIN L12"/>
    <property type="match status" value="1"/>
</dbReference>
<dbReference type="InterPro" id="IPR013823">
    <property type="entry name" value="Ribosomal_bL12_C"/>
</dbReference>
<dbReference type="SUPFAM" id="SSF48300">
    <property type="entry name" value="Ribosomal protein L7/12, oligomerisation (N-terminal) domain"/>
    <property type="match status" value="1"/>
</dbReference>
<dbReference type="Gene3D" id="3.30.1390.10">
    <property type="match status" value="1"/>
</dbReference>
<dbReference type="Gene3D" id="1.20.5.710">
    <property type="entry name" value="Single helix bin"/>
    <property type="match status" value="1"/>
</dbReference>
<evidence type="ECO:0000313" key="8">
    <source>
        <dbReference type="Proteomes" id="UP000315689"/>
    </source>
</evidence>
<comment type="caution">
    <text evidence="7">The sequence shown here is derived from an EMBL/GenBank/DDBJ whole genome shotgun (WGS) entry which is preliminary data.</text>
</comment>
<evidence type="ECO:0000256" key="1">
    <source>
        <dbReference type="ARBA" id="ARBA00007197"/>
    </source>
</evidence>
<keyword evidence="3 4" id="KW-0687">Ribonucleoprotein</keyword>
<sequence>MHFEICILHLTTEGRNMSEEKRTKTETSKEEKKEKLAAFSEIVEKIEKLSVKDLADFVKGLEDRWGVQAVATVSAGAGATAPAQPGAPADADEKAEYTIHLADSGSQKIAVIKTIREIRNDLGLKEAKDLADGAPKDIKENVPKEEAEEAKKKLEIAGAKVELK</sequence>
<proteinExistence type="inferred from homology"/>
<dbReference type="InterPro" id="IPR036235">
    <property type="entry name" value="Ribosomal_bL12_oligo_N_sf"/>
</dbReference>
<dbReference type="GO" id="GO:0003735">
    <property type="term" value="F:structural constituent of ribosome"/>
    <property type="evidence" value="ECO:0007669"/>
    <property type="project" value="InterPro"/>
</dbReference>
<dbReference type="GO" id="GO:0003729">
    <property type="term" value="F:mRNA binding"/>
    <property type="evidence" value="ECO:0007669"/>
    <property type="project" value="TreeGrafter"/>
</dbReference>
<keyword evidence="2 4" id="KW-0689">Ribosomal protein</keyword>
<dbReference type="CDD" id="cd00387">
    <property type="entry name" value="Ribosomal_L7_L12"/>
    <property type="match status" value="1"/>
</dbReference>
<evidence type="ECO:0000259" key="6">
    <source>
        <dbReference type="Pfam" id="PF16320"/>
    </source>
</evidence>
<dbReference type="GO" id="GO:0006412">
    <property type="term" value="P:translation"/>
    <property type="evidence" value="ECO:0007669"/>
    <property type="project" value="UniProtKB-UniRule"/>
</dbReference>
<accession>A0A554LK19</accession>
<dbReference type="EMBL" id="VMGK01000005">
    <property type="protein sequence ID" value="TSC93213.1"/>
    <property type="molecule type" value="Genomic_DNA"/>
</dbReference>